<dbReference type="InterPro" id="IPR027267">
    <property type="entry name" value="AH/BAR_dom_sf"/>
</dbReference>
<dbReference type="InterPro" id="IPR011728">
    <property type="entry name" value="PhaP_Bmeg"/>
</dbReference>
<sequence length="184" mass="22177">MSQKAKQKNETNHVTDTLVETLWDQYEGALARYRTQTDERYDAYLNAFKQTRKFNQDYRETLKGFYQEARNTNKEVYNGITSNITERLQREPSEKSKEVQNQWRDVTSRLEEISLTPMKQMFDMINRVEDRIEQNTEQYINYRRNRRKAWASLTDEYIQYARTQNINAARRLENSFRTLVNTGS</sequence>
<gene>
    <name evidence="2" type="ORF">N7Z68_14045</name>
</gene>
<evidence type="ECO:0000256" key="1">
    <source>
        <dbReference type="SAM" id="Coils"/>
    </source>
</evidence>
<name>A0ABT5VGP3_9BACI</name>
<evidence type="ECO:0000313" key="2">
    <source>
        <dbReference type="EMBL" id="MDE5414497.1"/>
    </source>
</evidence>
<dbReference type="EMBL" id="JAOTPO010000009">
    <property type="protein sequence ID" value="MDE5414497.1"/>
    <property type="molecule type" value="Genomic_DNA"/>
</dbReference>
<dbReference type="Pfam" id="PF09602">
    <property type="entry name" value="PhaP_Bmeg"/>
    <property type="match status" value="1"/>
</dbReference>
<dbReference type="Proteomes" id="UP001148125">
    <property type="component" value="Unassembled WGS sequence"/>
</dbReference>
<dbReference type="Gene3D" id="1.20.1270.60">
    <property type="entry name" value="Arfaptin homology (AH) domain/BAR domain"/>
    <property type="match status" value="1"/>
</dbReference>
<reference evidence="2" key="1">
    <citation type="submission" date="2024-05" db="EMBL/GenBank/DDBJ databases">
        <title>Alkalihalobacillus sp. strain MEB203 novel alkaliphilic bacterium from Lonar Lake, India.</title>
        <authorList>
            <person name="Joshi A."/>
            <person name="Thite S."/>
            <person name="Mengade P."/>
        </authorList>
    </citation>
    <scope>NUCLEOTIDE SEQUENCE</scope>
    <source>
        <strain evidence="2">MEB 203</strain>
    </source>
</reference>
<comment type="caution">
    <text evidence="2">The sequence shown here is derived from an EMBL/GenBank/DDBJ whole genome shotgun (WGS) entry which is preliminary data.</text>
</comment>
<dbReference type="RefSeq" id="WP_275119110.1">
    <property type="nucleotide sequence ID" value="NZ_JAOTPO010000009.1"/>
</dbReference>
<accession>A0ABT5VGP3</accession>
<feature type="coiled-coil region" evidence="1">
    <location>
        <begin position="118"/>
        <end position="145"/>
    </location>
</feature>
<keyword evidence="3" id="KW-1185">Reference proteome</keyword>
<organism evidence="2 3">
    <name type="scientific">Alkalihalobacterium chitinilyticum</name>
    <dbReference type="NCBI Taxonomy" id="2980103"/>
    <lineage>
        <taxon>Bacteria</taxon>
        <taxon>Bacillati</taxon>
        <taxon>Bacillota</taxon>
        <taxon>Bacilli</taxon>
        <taxon>Bacillales</taxon>
        <taxon>Bacillaceae</taxon>
        <taxon>Alkalihalobacterium</taxon>
    </lineage>
</organism>
<proteinExistence type="predicted"/>
<evidence type="ECO:0000313" key="3">
    <source>
        <dbReference type="Proteomes" id="UP001148125"/>
    </source>
</evidence>
<protein>
    <submittedName>
        <fullName evidence="2">Uncharacterized protein</fullName>
    </submittedName>
</protein>
<keyword evidence="1" id="KW-0175">Coiled coil</keyword>